<protein>
    <submittedName>
        <fullName evidence="1">Uncharacterized protein</fullName>
    </submittedName>
</protein>
<evidence type="ECO:0000313" key="1">
    <source>
        <dbReference type="EMBL" id="AHZ09895.1"/>
    </source>
</evidence>
<organism evidence="1 2">
    <name type="scientific">Bacillus phage Evoli</name>
    <dbReference type="NCBI Taxonomy" id="1486658"/>
    <lineage>
        <taxon>Viruses</taxon>
        <taxon>Duplodnaviria</taxon>
        <taxon>Heunggongvirae</taxon>
        <taxon>Uroviricota</taxon>
        <taxon>Caudoviricetes</taxon>
        <taxon>Herelleviridae</taxon>
        <taxon>Bastillevirinae</taxon>
        <taxon>Bastillevirus</taxon>
        <taxon>Bastillevirus evoli</taxon>
    </lineage>
</organism>
<reference evidence="2" key="1">
    <citation type="submission" date="2014-09" db="EMBL/GenBank/DDBJ databases">
        <authorList>
            <person name="Sauder A.B."/>
            <person name="McKenzie Q.R."/>
            <person name="Temple L.M."/>
            <person name="Alexis B.K."/>
            <person name="Al-Atrache Z."/>
            <person name="Lewis L.O."/>
            <person name="Loesser-Casey K.E."/>
            <person name="Mitchell K.J."/>
        </authorList>
    </citation>
    <scope>NUCLEOTIDE SEQUENCE [LARGE SCALE GENOMIC DNA]</scope>
</reference>
<dbReference type="Proteomes" id="UP000026901">
    <property type="component" value="Segment"/>
</dbReference>
<accession>A0A024B0C3</accession>
<dbReference type="RefSeq" id="YP_009035692.1">
    <property type="nucleotide sequence ID" value="NC_024207.1"/>
</dbReference>
<sequence>MRLDDLEVLLKEARKRGATDSSEVHLGTDHPWNLTVETVFIDGDNDVVLGDADAFWNFLAYDLEEVTEPEVE</sequence>
<keyword evidence="2" id="KW-1185">Reference proteome</keyword>
<name>A0A024B0C3_9CAUD</name>
<dbReference type="GeneID" id="19525512"/>
<dbReference type="KEGG" id="vg:19525512"/>
<dbReference type="EMBL" id="KJ489398">
    <property type="protein sequence ID" value="AHZ09895.1"/>
    <property type="molecule type" value="Genomic_DNA"/>
</dbReference>
<proteinExistence type="predicted"/>
<evidence type="ECO:0000313" key="2">
    <source>
        <dbReference type="Proteomes" id="UP000026901"/>
    </source>
</evidence>